<dbReference type="SUPFAM" id="SSF103007">
    <property type="entry name" value="Hypothetical protein TT1725"/>
    <property type="match status" value="1"/>
</dbReference>
<gene>
    <name evidence="1" type="ORF">M1R53_04535</name>
</gene>
<dbReference type="PANTHER" id="PTHR36441:SF1">
    <property type="entry name" value="DUF503 DOMAIN-CONTAINING PROTEIN"/>
    <property type="match status" value="1"/>
</dbReference>
<reference evidence="1" key="1">
    <citation type="submission" date="2022-04" db="EMBL/GenBank/DDBJ databases">
        <title>Complete genome sequences of Ezakiella coagulans and Fenollaria massiliensis.</title>
        <authorList>
            <person name="France M.T."/>
            <person name="Clifford J."/>
            <person name="Narina S."/>
            <person name="Rutt L."/>
            <person name="Ravel J."/>
        </authorList>
    </citation>
    <scope>NUCLEOTIDE SEQUENCE</scope>
    <source>
        <strain evidence="1">C0061C2</strain>
    </source>
</reference>
<name>A0A9E7IVY8_9FIRM</name>
<dbReference type="Pfam" id="PF04456">
    <property type="entry name" value="DUF503"/>
    <property type="match status" value="1"/>
</dbReference>
<evidence type="ECO:0000313" key="1">
    <source>
        <dbReference type="EMBL" id="UQK58510.1"/>
    </source>
</evidence>
<protein>
    <submittedName>
        <fullName evidence="1">DUF503 domain-containing protein</fullName>
    </submittedName>
</protein>
<evidence type="ECO:0000313" key="2">
    <source>
        <dbReference type="Proteomes" id="UP000831151"/>
    </source>
</evidence>
<proteinExistence type="predicted"/>
<dbReference type="KEGG" id="fms:M1R53_04535"/>
<dbReference type="InterPro" id="IPR036746">
    <property type="entry name" value="TT1725-like_sf"/>
</dbReference>
<dbReference type="InterPro" id="IPR007546">
    <property type="entry name" value="DUF503"/>
</dbReference>
<keyword evidence="2" id="KW-1185">Reference proteome</keyword>
<dbReference type="EMBL" id="CP096649">
    <property type="protein sequence ID" value="UQK58510.1"/>
    <property type="molecule type" value="Genomic_DNA"/>
</dbReference>
<accession>A0A9E7IVY8</accession>
<sequence>MFVTNMLISITIYDALSLKDKRMVVKSIVERIRSRFNVSVCEAADNDKWQVSDLGFSFVSNESKYNEKTIEKIINFIDNDDRVEITNIDKEMYSYEKSIK</sequence>
<dbReference type="PANTHER" id="PTHR36441">
    <property type="entry name" value="HYPOTHETICAL CYTOSOLIC PROTEIN"/>
    <property type="match status" value="1"/>
</dbReference>
<dbReference type="AlphaFoldDB" id="A0A9E7IVY8"/>
<organism evidence="1 2">
    <name type="scientific">Fenollaria massiliensis</name>
    <dbReference type="NCBI Taxonomy" id="938288"/>
    <lineage>
        <taxon>Bacteria</taxon>
        <taxon>Bacillati</taxon>
        <taxon>Bacillota</taxon>
        <taxon>Clostridia</taxon>
        <taxon>Eubacteriales</taxon>
        <taxon>Fenollaria</taxon>
    </lineage>
</organism>
<dbReference type="RefSeq" id="WP_019213635.1">
    <property type="nucleotide sequence ID" value="NZ_CP096649.1"/>
</dbReference>
<dbReference type="Gene3D" id="3.30.70.1120">
    <property type="entry name" value="TT1725-like"/>
    <property type="match status" value="1"/>
</dbReference>
<dbReference type="Proteomes" id="UP000831151">
    <property type="component" value="Chromosome"/>
</dbReference>